<evidence type="ECO:0000256" key="1">
    <source>
        <dbReference type="SAM" id="Coils"/>
    </source>
</evidence>
<protein>
    <recommendedName>
        <fullName evidence="5">Periplasmic protein</fullName>
    </recommendedName>
</protein>
<dbReference type="PATRIC" id="fig|182217.3.peg.175"/>
<evidence type="ECO:0000256" key="2">
    <source>
        <dbReference type="SAM" id="SignalP"/>
    </source>
</evidence>
<dbReference type="HOGENOM" id="CLU_065778_0_0_7"/>
<dbReference type="AlphaFoldDB" id="I0EKJ2"/>
<dbReference type="Proteomes" id="UP000005010">
    <property type="component" value="Chromosome"/>
</dbReference>
<gene>
    <name evidence="3" type="ordered locus">HCW_00840</name>
</gene>
<feature type="coiled-coil region" evidence="1">
    <location>
        <begin position="286"/>
        <end position="324"/>
    </location>
</feature>
<proteinExistence type="predicted"/>
<dbReference type="KEGG" id="hce:HCW_00840"/>
<evidence type="ECO:0000313" key="3">
    <source>
        <dbReference type="EMBL" id="AFI03461.1"/>
    </source>
</evidence>
<accession>I0EKJ2</accession>
<feature type="coiled-coil region" evidence="1">
    <location>
        <begin position="27"/>
        <end position="120"/>
    </location>
</feature>
<feature type="chain" id="PRO_5003625770" description="Periplasmic protein" evidence="2">
    <location>
        <begin position="19"/>
        <end position="396"/>
    </location>
</feature>
<keyword evidence="2" id="KW-0732">Signal</keyword>
<keyword evidence="4" id="KW-1185">Reference proteome</keyword>
<evidence type="ECO:0000313" key="4">
    <source>
        <dbReference type="Proteomes" id="UP000005010"/>
    </source>
</evidence>
<dbReference type="EMBL" id="CP003479">
    <property type="protein sequence ID" value="AFI03461.1"/>
    <property type="molecule type" value="Genomic_DNA"/>
</dbReference>
<keyword evidence="1" id="KW-0175">Coiled coil</keyword>
<reference evidence="4" key="1">
    <citation type="submission" date="2012-04" db="EMBL/GenBank/DDBJ databases">
        <title>Complete genome sequence of Helicobacter cetorum strain MIT 00-7128.</title>
        <authorList>
            <person name="Kersulyte D."/>
            <person name="Berg D.E."/>
        </authorList>
    </citation>
    <scope>NUCLEOTIDE SEQUENCE [LARGE SCALE GENOMIC DNA]</scope>
    <source>
        <strain evidence="4">MIT 00-7128</strain>
    </source>
</reference>
<feature type="signal peptide" evidence="2">
    <location>
        <begin position="1"/>
        <end position="18"/>
    </location>
</feature>
<evidence type="ECO:0008006" key="5">
    <source>
        <dbReference type="Google" id="ProtNLM"/>
    </source>
</evidence>
<dbReference type="STRING" id="182217.HCW_00840"/>
<organism evidence="3 4">
    <name type="scientific">Helicobacter cetorum (strain ATCC BAA-429 / MIT 00-7128)</name>
    <dbReference type="NCBI Taxonomy" id="182217"/>
    <lineage>
        <taxon>Bacteria</taxon>
        <taxon>Pseudomonadati</taxon>
        <taxon>Campylobacterota</taxon>
        <taxon>Epsilonproteobacteria</taxon>
        <taxon>Campylobacterales</taxon>
        <taxon>Helicobacteraceae</taxon>
        <taxon>Helicobacter</taxon>
    </lineage>
</organism>
<sequence length="396" mass="45618">MPLMILIALFLAPLNAQVMLTLDSQANAKLARSNEQLADMLNKLNESLNIYHNLLTNSQAELEEIKKANSTLASQRRFLNASQIRLMDIQPLLDKSALELEKLQALEKRLKDNIEKERLNKQSKRYYLKERCPYLSSVNNLDEAHNILEIQGKNSALFLLKDQATSSLLLQLDLLDSLKTLCEQALKDTHNQHFEENKRLEYNALMQADFKTYQTLRLKKFQNLLKKELETKEDALKAFLPLEKRLETLKSSFFSQGFCETESHSKKKSRSKSPKAKECLEPNLSHKHLQQRLQNALIKRDEELKNAKNNKDKQALILANYEHTLKTLSVEFLSELNQQMAFLNETMALNAKVLATLAKGHSKTSYPKPLNSNDERVFIKNIPLDLHGFPSLENFK</sequence>
<name>I0EKJ2_HELC0</name>